<comment type="caution">
    <text evidence="2">The sequence shown here is derived from an EMBL/GenBank/DDBJ whole genome shotgun (WGS) entry which is preliminary data.</text>
</comment>
<dbReference type="Pfam" id="PF15115">
    <property type="entry name" value="HDNR"/>
    <property type="match status" value="1"/>
</dbReference>
<dbReference type="PANTHER" id="PTHR35539">
    <property type="entry name" value="CDNA SEQUENCE BC048562"/>
    <property type="match status" value="1"/>
</dbReference>
<keyword evidence="3" id="KW-1185">Reference proteome</keyword>
<protein>
    <recommendedName>
        <fullName evidence="1">Domain of unknown function with conserved HDNR motif domain-containing protein</fullName>
    </recommendedName>
</protein>
<dbReference type="AlphaFoldDB" id="A0A2G8LIN4"/>
<evidence type="ECO:0000313" key="2">
    <source>
        <dbReference type="EMBL" id="PIK60109.1"/>
    </source>
</evidence>
<proteinExistence type="predicted"/>
<feature type="domain" description="Domain of unknown function with conserved HDNR motif" evidence="1">
    <location>
        <begin position="6"/>
        <end position="103"/>
    </location>
</feature>
<evidence type="ECO:0000259" key="1">
    <source>
        <dbReference type="Pfam" id="PF15115"/>
    </source>
</evidence>
<gene>
    <name evidence="2" type="ORF">BSL78_03014</name>
</gene>
<accession>A0A2G8LIN4</accession>
<sequence>MGGQSQGNWFSSGYYGHFRSKSRSDFTNRYRQESKPFPPQKFVRQIQDRPSQHNFSHHDNRFSFLNTVTSFQDGLGKKKVSNRNSSKFRPDFISWVPHAKEINSSGPLVSIYRETHKGNDTSALSQTLTESVKRYNTTPTREHKVISLQSPYTDPDDYDTSPLETTYRVTHQHSQPNPCMNTNMNTGLVESDQIPTEVTNRYINPKVASIYDVPRRLTRRSRVSSAPVTRSSVAQCMVWHDCENEILPAVVLRPKTAMAALPPMGDTLNEREGQPVQEIIAADEG</sequence>
<dbReference type="InterPro" id="IPR029369">
    <property type="entry name" value="HDNR"/>
</dbReference>
<evidence type="ECO:0000313" key="3">
    <source>
        <dbReference type="Proteomes" id="UP000230750"/>
    </source>
</evidence>
<dbReference type="PANTHER" id="PTHR35539:SF1">
    <property type="entry name" value="CDNA SEQUENCE BC048562"/>
    <property type="match status" value="1"/>
</dbReference>
<dbReference type="OrthoDB" id="10045229at2759"/>
<organism evidence="2 3">
    <name type="scientific">Stichopus japonicus</name>
    <name type="common">Sea cucumber</name>
    <dbReference type="NCBI Taxonomy" id="307972"/>
    <lineage>
        <taxon>Eukaryota</taxon>
        <taxon>Metazoa</taxon>
        <taxon>Echinodermata</taxon>
        <taxon>Eleutherozoa</taxon>
        <taxon>Echinozoa</taxon>
        <taxon>Holothuroidea</taxon>
        <taxon>Aspidochirotacea</taxon>
        <taxon>Aspidochirotida</taxon>
        <taxon>Stichopodidae</taxon>
        <taxon>Apostichopus</taxon>
    </lineage>
</organism>
<dbReference type="Proteomes" id="UP000230750">
    <property type="component" value="Unassembled WGS sequence"/>
</dbReference>
<name>A0A2G8LIN4_STIJA</name>
<reference evidence="2 3" key="1">
    <citation type="journal article" date="2017" name="PLoS Biol.">
        <title>The sea cucumber genome provides insights into morphological evolution and visceral regeneration.</title>
        <authorList>
            <person name="Zhang X."/>
            <person name="Sun L."/>
            <person name="Yuan J."/>
            <person name="Sun Y."/>
            <person name="Gao Y."/>
            <person name="Zhang L."/>
            <person name="Li S."/>
            <person name="Dai H."/>
            <person name="Hamel J.F."/>
            <person name="Liu C."/>
            <person name="Yu Y."/>
            <person name="Liu S."/>
            <person name="Lin W."/>
            <person name="Guo K."/>
            <person name="Jin S."/>
            <person name="Xu P."/>
            <person name="Storey K.B."/>
            <person name="Huan P."/>
            <person name="Zhang T."/>
            <person name="Zhou Y."/>
            <person name="Zhang J."/>
            <person name="Lin C."/>
            <person name="Li X."/>
            <person name="Xing L."/>
            <person name="Huo D."/>
            <person name="Sun M."/>
            <person name="Wang L."/>
            <person name="Mercier A."/>
            <person name="Li F."/>
            <person name="Yang H."/>
            <person name="Xiang J."/>
        </authorList>
    </citation>
    <scope>NUCLEOTIDE SEQUENCE [LARGE SCALE GENOMIC DNA]</scope>
    <source>
        <strain evidence="2">Shaxun</strain>
        <tissue evidence="2">Muscle</tissue>
    </source>
</reference>
<dbReference type="EMBL" id="MRZV01000066">
    <property type="protein sequence ID" value="PIK60109.1"/>
    <property type="molecule type" value="Genomic_DNA"/>
</dbReference>